<comment type="caution">
    <text evidence="2">The sequence shown here is derived from an EMBL/GenBank/DDBJ whole genome shotgun (WGS) entry which is preliminary data.</text>
</comment>
<dbReference type="RefSeq" id="WP_184829841.1">
    <property type="nucleotide sequence ID" value="NZ_BMTK01000051.1"/>
</dbReference>
<feature type="compositionally biased region" description="Basic and acidic residues" evidence="1">
    <location>
        <begin position="54"/>
        <end position="72"/>
    </location>
</feature>
<dbReference type="EMBL" id="JACHJI010000036">
    <property type="protein sequence ID" value="MBB4903642.1"/>
    <property type="molecule type" value="Genomic_DNA"/>
</dbReference>
<gene>
    <name evidence="2" type="ORF">FHS37_007739</name>
</gene>
<dbReference type="Proteomes" id="UP000579523">
    <property type="component" value="Unassembled WGS sequence"/>
</dbReference>
<accession>A0A7W7VB55</accession>
<keyword evidence="3" id="KW-1185">Reference proteome</keyword>
<proteinExistence type="predicted"/>
<evidence type="ECO:0000313" key="2">
    <source>
        <dbReference type="EMBL" id="MBB4903642.1"/>
    </source>
</evidence>
<evidence type="ECO:0000256" key="1">
    <source>
        <dbReference type="SAM" id="MobiDB-lite"/>
    </source>
</evidence>
<reference evidence="2 3" key="1">
    <citation type="submission" date="2020-08" db="EMBL/GenBank/DDBJ databases">
        <title>Genomic Encyclopedia of Type Strains, Phase III (KMG-III): the genomes of soil and plant-associated and newly described type strains.</title>
        <authorList>
            <person name="Whitman W."/>
        </authorList>
    </citation>
    <scope>NUCLEOTIDE SEQUENCE [LARGE SCALE GENOMIC DNA]</scope>
    <source>
        <strain evidence="2 3">CECT 3273</strain>
    </source>
</reference>
<feature type="region of interest" description="Disordered" evidence="1">
    <location>
        <begin position="54"/>
        <end position="103"/>
    </location>
</feature>
<evidence type="ECO:0000313" key="3">
    <source>
        <dbReference type="Proteomes" id="UP000579523"/>
    </source>
</evidence>
<sequence length="103" mass="11198">MLGQYGERGAPAFVHQQAAMPQEYLEGRTTDRVTWMRTPANLARLATIIRAIEDREPSALDADPHPQEHEQHPQPGPARASSCDGGELSSGTDDEFPMPCAGT</sequence>
<name>A0A7W7VB55_9ACTN</name>
<protein>
    <submittedName>
        <fullName evidence="2">Uncharacterized protein</fullName>
    </submittedName>
</protein>
<dbReference type="AlphaFoldDB" id="A0A7W7VB55"/>
<organism evidence="2 3">
    <name type="scientific">Streptomyces griseomycini</name>
    <dbReference type="NCBI Taxonomy" id="66895"/>
    <lineage>
        <taxon>Bacteria</taxon>
        <taxon>Bacillati</taxon>
        <taxon>Actinomycetota</taxon>
        <taxon>Actinomycetes</taxon>
        <taxon>Kitasatosporales</taxon>
        <taxon>Streptomycetaceae</taxon>
        <taxon>Streptomyces</taxon>
    </lineage>
</organism>